<dbReference type="Proteomes" id="UP000265703">
    <property type="component" value="Unassembled WGS sequence"/>
</dbReference>
<gene>
    <name evidence="2" type="ORF">C1645_816579</name>
</gene>
<evidence type="ECO:0000256" key="1">
    <source>
        <dbReference type="SAM" id="MobiDB-lite"/>
    </source>
</evidence>
<feature type="compositionally biased region" description="Basic and acidic residues" evidence="1">
    <location>
        <begin position="21"/>
        <end position="40"/>
    </location>
</feature>
<proteinExistence type="predicted"/>
<dbReference type="EMBL" id="QKYT01000060">
    <property type="protein sequence ID" value="RIA95497.1"/>
    <property type="molecule type" value="Genomic_DNA"/>
</dbReference>
<dbReference type="OrthoDB" id="10617636at2759"/>
<evidence type="ECO:0000313" key="3">
    <source>
        <dbReference type="Proteomes" id="UP000265703"/>
    </source>
</evidence>
<reference evidence="2 3" key="1">
    <citation type="submission" date="2018-06" db="EMBL/GenBank/DDBJ databases">
        <title>Comparative genomics reveals the genomic features of Rhizophagus irregularis, R. cerebriforme, R. diaphanum and Gigaspora rosea, and their symbiotic lifestyle signature.</title>
        <authorList>
            <person name="Morin E."/>
            <person name="San Clemente H."/>
            <person name="Chen E.C.H."/>
            <person name="De La Providencia I."/>
            <person name="Hainaut M."/>
            <person name="Kuo A."/>
            <person name="Kohler A."/>
            <person name="Murat C."/>
            <person name="Tang N."/>
            <person name="Roy S."/>
            <person name="Loubradou J."/>
            <person name="Henrissat B."/>
            <person name="Grigoriev I.V."/>
            <person name="Corradi N."/>
            <person name="Roux C."/>
            <person name="Martin F.M."/>
        </authorList>
    </citation>
    <scope>NUCLEOTIDE SEQUENCE [LARGE SCALE GENOMIC DNA]</scope>
    <source>
        <strain evidence="2 3">DAOM 227022</strain>
    </source>
</reference>
<keyword evidence="3" id="KW-1185">Reference proteome</keyword>
<accession>A0A397TGH7</accession>
<comment type="caution">
    <text evidence="2">The sequence shown here is derived from an EMBL/GenBank/DDBJ whole genome shotgun (WGS) entry which is preliminary data.</text>
</comment>
<name>A0A397TGH7_9GLOM</name>
<protein>
    <submittedName>
        <fullName evidence="2">Uncharacterized protein</fullName>
    </submittedName>
</protein>
<evidence type="ECO:0000313" key="2">
    <source>
        <dbReference type="EMBL" id="RIA95497.1"/>
    </source>
</evidence>
<dbReference type="AlphaFoldDB" id="A0A397TGH7"/>
<feature type="region of interest" description="Disordered" evidence="1">
    <location>
        <begin position="1"/>
        <end position="40"/>
    </location>
</feature>
<sequence>MSSSSNDIENIVKKGKIAHQKVHEIQEGKEKGEEKEKEVREKTIKRKGSLKEYLRYLEIMITPVMCLHNGNIKIYEVPLSPYRYTVGTIMGLMNISISIDSSNSSRSKQCSPDNFIGVGCTDPNNNNYPPCNMANIPTYLMNISGVKLFNGVSPNLRPTGFAVGFNLDLWELQDTIRKIFNI</sequence>
<organism evidence="2 3">
    <name type="scientific">Glomus cerebriforme</name>
    <dbReference type="NCBI Taxonomy" id="658196"/>
    <lineage>
        <taxon>Eukaryota</taxon>
        <taxon>Fungi</taxon>
        <taxon>Fungi incertae sedis</taxon>
        <taxon>Mucoromycota</taxon>
        <taxon>Glomeromycotina</taxon>
        <taxon>Glomeromycetes</taxon>
        <taxon>Glomerales</taxon>
        <taxon>Glomeraceae</taxon>
        <taxon>Glomus</taxon>
    </lineage>
</organism>